<evidence type="ECO:0000259" key="11">
    <source>
        <dbReference type="PROSITE" id="PS50113"/>
    </source>
</evidence>
<feature type="domain" description="PAS" evidence="10">
    <location>
        <begin position="921"/>
        <end position="992"/>
    </location>
</feature>
<dbReference type="NCBIfam" id="TIGR00229">
    <property type="entry name" value="sensory_box"/>
    <property type="match status" value="2"/>
</dbReference>
<evidence type="ECO:0000256" key="5">
    <source>
        <dbReference type="ARBA" id="ARBA00022691"/>
    </source>
</evidence>
<dbReference type="InterPro" id="IPR035965">
    <property type="entry name" value="PAS-like_dom_sf"/>
</dbReference>
<feature type="active site" evidence="7">
    <location>
        <position position="16"/>
    </location>
</feature>
<dbReference type="Pfam" id="PF01339">
    <property type="entry name" value="CheB_methylest"/>
    <property type="match status" value="1"/>
</dbReference>
<dbReference type="PROSITE" id="PS50109">
    <property type="entry name" value="HIS_KIN"/>
    <property type="match status" value="1"/>
</dbReference>
<dbReference type="Pfam" id="PF08448">
    <property type="entry name" value="PAS_4"/>
    <property type="match status" value="1"/>
</dbReference>
<dbReference type="EC" id="2.1.1.80" evidence="2"/>
<keyword evidence="6" id="KW-0418">Kinase</keyword>
<dbReference type="PROSITE" id="PS50122">
    <property type="entry name" value="CHEB"/>
    <property type="match status" value="1"/>
</dbReference>
<evidence type="ECO:0000256" key="3">
    <source>
        <dbReference type="ARBA" id="ARBA00022603"/>
    </source>
</evidence>
<dbReference type="InterPro" id="IPR000673">
    <property type="entry name" value="Sig_transdc_resp-reg_Me-estase"/>
</dbReference>
<evidence type="ECO:0000256" key="4">
    <source>
        <dbReference type="ARBA" id="ARBA00022679"/>
    </source>
</evidence>
<dbReference type="InterPro" id="IPR000700">
    <property type="entry name" value="PAS-assoc_C"/>
</dbReference>
<dbReference type="InterPro" id="IPR035909">
    <property type="entry name" value="CheB_C"/>
</dbReference>
<dbReference type="InterPro" id="IPR003594">
    <property type="entry name" value="HATPase_dom"/>
</dbReference>
<dbReference type="InterPro" id="IPR050903">
    <property type="entry name" value="Bact_Chemotaxis_MeTrfase"/>
</dbReference>
<dbReference type="EMBL" id="JACATZ010000001">
    <property type="protein sequence ID" value="NWJ44521.1"/>
    <property type="molecule type" value="Genomic_DNA"/>
</dbReference>
<keyword evidence="17" id="KW-1185">Reference proteome</keyword>
<evidence type="ECO:0000256" key="1">
    <source>
        <dbReference type="ARBA" id="ARBA00001541"/>
    </source>
</evidence>
<dbReference type="Gene3D" id="1.10.287.130">
    <property type="match status" value="1"/>
</dbReference>
<dbReference type="InterPro" id="IPR022642">
    <property type="entry name" value="CheR_C"/>
</dbReference>
<dbReference type="CDD" id="cd00130">
    <property type="entry name" value="PAS"/>
    <property type="match status" value="1"/>
</dbReference>
<proteinExistence type="predicted"/>
<dbReference type="Pfam" id="PF03705">
    <property type="entry name" value="CheR_N"/>
    <property type="match status" value="1"/>
</dbReference>
<dbReference type="InterPro" id="IPR001610">
    <property type="entry name" value="PAC"/>
</dbReference>
<name>A0A8T7LZT5_9CHLR</name>
<dbReference type="Pfam" id="PF02518">
    <property type="entry name" value="HATPase_c"/>
    <property type="match status" value="1"/>
</dbReference>
<feature type="domain" description="PAC" evidence="11">
    <location>
        <begin position="866"/>
        <end position="920"/>
    </location>
</feature>
<dbReference type="SMART" id="SM00387">
    <property type="entry name" value="HATPase_c"/>
    <property type="match status" value="1"/>
</dbReference>
<evidence type="ECO:0000256" key="6">
    <source>
        <dbReference type="ARBA" id="ARBA00022777"/>
    </source>
</evidence>
<dbReference type="Pfam" id="PF13188">
    <property type="entry name" value="PAS_8"/>
    <property type="match status" value="1"/>
</dbReference>
<feature type="coiled-coil region" evidence="8">
    <location>
        <begin position="637"/>
        <end position="780"/>
    </location>
</feature>
<dbReference type="InterPro" id="IPR005467">
    <property type="entry name" value="His_kinase_dom"/>
</dbReference>
<dbReference type="GO" id="GO:0000156">
    <property type="term" value="F:phosphorelay response regulator activity"/>
    <property type="evidence" value="ECO:0007669"/>
    <property type="project" value="InterPro"/>
</dbReference>
<evidence type="ECO:0000259" key="10">
    <source>
        <dbReference type="PROSITE" id="PS50112"/>
    </source>
</evidence>
<dbReference type="InterPro" id="IPR000014">
    <property type="entry name" value="PAS"/>
</dbReference>
<evidence type="ECO:0000313" key="15">
    <source>
        <dbReference type="EMBL" id="WJW66413.1"/>
    </source>
</evidence>
<protein>
    <recommendedName>
        <fullName evidence="2">protein-glutamate O-methyltransferase</fullName>
        <ecNumber evidence="2">2.1.1.80</ecNumber>
    </recommendedName>
</protein>
<dbReference type="Proteomes" id="UP001431572">
    <property type="component" value="Chromosome 1"/>
</dbReference>
<dbReference type="InterPro" id="IPR022641">
    <property type="entry name" value="CheR_N"/>
</dbReference>
<evidence type="ECO:0000259" key="13">
    <source>
        <dbReference type="PROSITE" id="PS50123"/>
    </source>
</evidence>
<dbReference type="Gene3D" id="3.30.565.10">
    <property type="entry name" value="Histidine kinase-like ATPase, C-terminal domain"/>
    <property type="match status" value="1"/>
</dbReference>
<dbReference type="EMBL" id="CP128399">
    <property type="protein sequence ID" value="WJW66413.1"/>
    <property type="molecule type" value="Genomic_DNA"/>
</dbReference>
<keyword evidence="7" id="KW-0145">Chemotaxis</keyword>
<dbReference type="PROSITE" id="PS50112">
    <property type="entry name" value="PAS"/>
    <property type="match status" value="1"/>
</dbReference>
<sequence>MPDSEQLFQLVVVGASAGGIEALTSLVASLSKEFPLPLVIAQHLDPKRPSHLEEILARHTQLAVVTVTDRVKLLPGTVYVVPSNRHVQINEDEVEVLNVSNGHSQPSIDLLLTSAAQIYGEKLIAVILTGTGSDGSLGAFEVSRLGGTVIIQDPITAAFPGMPMAVSPQSVDIIADLNRIGSIISDLVAGIQVTSHSAREGELQSFLQLVREHSGLDFRSYKPATILRRIQRRIAATNSIDLKGYITYLKDNPSEYGLLVNNFLIKVTEFRRDPEFFDYLGEQILPELVEYSRAHSKELRIWSAGCATGEEAYSLAILVAEVLGEELNEFTVKIFATDLDSAAIAFARQGVYPKQSLQKFPPELIRAYFNELDNSFEIKKQVRSLVVFGEHDLGQRSPFPRIDLVVCRNVLIYFSRDLQQYALQLFAFSLRDGGFLALGKTETANPLSDLFLPEHPTHKIFRRFGQRRILQPLRFPATIPTQALPRPDLRRVRIPNLELDRAHLEVLHNRSSKETLLLNLPIGVIVVDRHFDIQEINSAARRLLGVHSAAVGEDLIHLAQSLPERELAKLITTALRDRTVTELTDVEIPHITTGEPTYLQIKCYPQLVSEESKNFPNSQALILITDITDSYRYRLELEQANNEQRNLAIQLKQSLEALKVSNKELEYTNSRYEETNKALEEAKKQAEETMLRHTKQMEILVATNTSLLVENERLNNAVVEMRRLNEEFLLRNEEAQAATEEAETLNEELQATNEELETLNEELQATIEELNTANSDLSIRTTELQKMTKTLETQKQLSEQERTQLSMILASMNDAVVVVRPEGTMLVTNEAYREQFVNSNATLFNQDRKTKLTATTIPQARAARGEKFKTIFTARLKDGAFRWYEAVGQPVLDSKNKFISGVVVIRDITERKEAELALLKSNQKVIGILESISDAFFAVDSNGLITYANLQAEEILGKNQEDLLGKNILEEFPVLRESSTVHEVFNKAQKERKAVDFEAFAASTEKWYEINMYPAEDGGFTLYFGDITRRKLQEQQKLESLGLLAGGIAHDFNNMLEVVVGNLGLARMDLDDNANIANIASLRELLNETEMAAYRSRELTAKLLTFASGGAPIKNAELLPPLLEEWLYIMLRGTTIAYKLSCVEDLWQVHIDEGQINQVIQNLVLNAVQAMPSGGTLTVKAENIVHISLNSEIPLPDGNYVKVSMADEGIGIPSNILGRIFEPYFTTKEKSSGLGLTVAFSIINRHNGYLGVESELGKGTTIYFYLPVSDTEKSGDTAKTVTNLPVEVPKPSV</sequence>
<feature type="domain" description="CheB-type methylesterase" evidence="12">
    <location>
        <begin position="2"/>
        <end position="191"/>
    </location>
</feature>
<organism evidence="14 16">
    <name type="scientific">Candidatus Chlorohelix allophototropha</name>
    <dbReference type="NCBI Taxonomy" id="3003348"/>
    <lineage>
        <taxon>Bacteria</taxon>
        <taxon>Bacillati</taxon>
        <taxon>Chloroflexota</taxon>
        <taxon>Chloroflexia</taxon>
        <taxon>Candidatus Chloroheliales</taxon>
        <taxon>Candidatus Chloroheliaceae</taxon>
        <taxon>Candidatus Chlorohelix</taxon>
    </lineage>
</organism>
<evidence type="ECO:0000256" key="8">
    <source>
        <dbReference type="SAM" id="Coils"/>
    </source>
</evidence>
<dbReference type="RefSeq" id="WP_341468298.1">
    <property type="nucleotide sequence ID" value="NZ_CP128399.1"/>
</dbReference>
<dbReference type="SMART" id="SM00138">
    <property type="entry name" value="MeTrc"/>
    <property type="match status" value="1"/>
</dbReference>
<keyword evidence="3" id="KW-0489">Methyltransferase</keyword>
<dbReference type="PANTHER" id="PTHR24422">
    <property type="entry name" value="CHEMOTAXIS PROTEIN METHYLTRANSFERASE"/>
    <property type="match status" value="1"/>
</dbReference>
<dbReference type="SUPFAM" id="SSF52738">
    <property type="entry name" value="Methylesterase CheB, C-terminal domain"/>
    <property type="match status" value="1"/>
</dbReference>
<dbReference type="PANTHER" id="PTHR24422:SF10">
    <property type="entry name" value="CHEMOTAXIS PROTEIN METHYLTRANSFERASE 2"/>
    <property type="match status" value="1"/>
</dbReference>
<dbReference type="Gene3D" id="3.40.50.180">
    <property type="entry name" value="Methylesterase CheB, C-terminal domain"/>
    <property type="match status" value="1"/>
</dbReference>
<dbReference type="SUPFAM" id="SSF55874">
    <property type="entry name" value="ATPase domain of HSP90 chaperone/DNA topoisomerase II/histidine kinase"/>
    <property type="match status" value="1"/>
</dbReference>
<dbReference type="SMART" id="SM00091">
    <property type="entry name" value="PAS"/>
    <property type="match status" value="3"/>
</dbReference>
<dbReference type="SUPFAM" id="SSF55785">
    <property type="entry name" value="PYP-like sensor domain (PAS domain)"/>
    <property type="match status" value="3"/>
</dbReference>
<dbReference type="Pfam" id="PF00989">
    <property type="entry name" value="PAS"/>
    <property type="match status" value="1"/>
</dbReference>
<dbReference type="PRINTS" id="PR00996">
    <property type="entry name" value="CHERMTFRASE"/>
</dbReference>
<dbReference type="SUPFAM" id="SSF47757">
    <property type="entry name" value="Chemotaxis receptor methyltransferase CheR, N-terminal domain"/>
    <property type="match status" value="1"/>
</dbReference>
<dbReference type="Gene3D" id="3.40.50.150">
    <property type="entry name" value="Vaccinia Virus protein VP39"/>
    <property type="match status" value="1"/>
</dbReference>
<dbReference type="InterPro" id="IPR029063">
    <property type="entry name" value="SAM-dependent_MTases_sf"/>
</dbReference>
<dbReference type="Proteomes" id="UP000521676">
    <property type="component" value="Unassembled WGS sequence"/>
</dbReference>
<dbReference type="GO" id="GO:0006935">
    <property type="term" value="P:chemotaxis"/>
    <property type="evidence" value="ECO:0007669"/>
    <property type="project" value="UniProtKB-UniRule"/>
</dbReference>
<keyword evidence="8" id="KW-0175">Coiled coil</keyword>
<dbReference type="PROSITE" id="PS50113">
    <property type="entry name" value="PAC"/>
    <property type="match status" value="1"/>
</dbReference>
<reference evidence="15" key="2">
    <citation type="journal article" date="2024" name="Nature">
        <title>Anoxygenic phototroph of the Chloroflexota uses a type I reaction centre.</title>
        <authorList>
            <person name="Tsuji J.M."/>
            <person name="Shaw N.A."/>
            <person name="Nagashima S."/>
            <person name="Venkiteswaran J.J."/>
            <person name="Schiff S.L."/>
            <person name="Watanabe T."/>
            <person name="Fukui M."/>
            <person name="Hanada S."/>
            <person name="Tank M."/>
            <person name="Neufeld J.D."/>
        </authorList>
    </citation>
    <scope>NUCLEOTIDE SEQUENCE</scope>
    <source>
        <strain evidence="15">L227-S17</strain>
    </source>
</reference>
<evidence type="ECO:0000313" key="16">
    <source>
        <dbReference type="Proteomes" id="UP000521676"/>
    </source>
</evidence>
<evidence type="ECO:0000259" key="12">
    <source>
        <dbReference type="PROSITE" id="PS50122"/>
    </source>
</evidence>
<dbReference type="Pfam" id="PF01739">
    <property type="entry name" value="CheR"/>
    <property type="match status" value="1"/>
</dbReference>
<comment type="catalytic activity">
    <reaction evidence="1">
        <text>L-glutamyl-[protein] + S-adenosyl-L-methionine = [protein]-L-glutamate 5-O-methyl ester + S-adenosyl-L-homocysteine</text>
        <dbReference type="Rhea" id="RHEA:24452"/>
        <dbReference type="Rhea" id="RHEA-COMP:10208"/>
        <dbReference type="Rhea" id="RHEA-COMP:10311"/>
        <dbReference type="ChEBI" id="CHEBI:29973"/>
        <dbReference type="ChEBI" id="CHEBI:57856"/>
        <dbReference type="ChEBI" id="CHEBI:59789"/>
        <dbReference type="ChEBI" id="CHEBI:82795"/>
        <dbReference type="EC" id="2.1.1.80"/>
    </reaction>
</comment>
<dbReference type="InterPro" id="IPR036804">
    <property type="entry name" value="CheR_N_sf"/>
</dbReference>
<evidence type="ECO:0000256" key="7">
    <source>
        <dbReference type="PROSITE-ProRule" id="PRU00050"/>
    </source>
</evidence>
<dbReference type="InterPro" id="IPR000780">
    <property type="entry name" value="CheR_MeTrfase"/>
</dbReference>
<accession>A0A8T7LZT5</accession>
<feature type="domain" description="CheR-type methyltransferase" evidence="13">
    <location>
        <begin position="191"/>
        <end position="465"/>
    </location>
</feature>
<keyword evidence="4" id="KW-0808">Transferase</keyword>
<evidence type="ECO:0000259" key="9">
    <source>
        <dbReference type="PROSITE" id="PS50109"/>
    </source>
</evidence>
<evidence type="ECO:0000313" key="14">
    <source>
        <dbReference type="EMBL" id="NWJ44521.1"/>
    </source>
</evidence>
<dbReference type="Gene3D" id="1.10.155.10">
    <property type="entry name" value="Chemotaxis receptor methyltransferase CheR, N-terminal domain"/>
    <property type="match status" value="1"/>
</dbReference>
<dbReference type="GO" id="GO:0008983">
    <property type="term" value="F:protein-glutamate O-methyltransferase activity"/>
    <property type="evidence" value="ECO:0007669"/>
    <property type="project" value="UniProtKB-EC"/>
</dbReference>
<dbReference type="Gene3D" id="3.30.450.20">
    <property type="entry name" value="PAS domain"/>
    <property type="match status" value="3"/>
</dbReference>
<evidence type="ECO:0000313" key="17">
    <source>
        <dbReference type="Proteomes" id="UP001431572"/>
    </source>
</evidence>
<dbReference type="CDD" id="cd16433">
    <property type="entry name" value="CheB"/>
    <property type="match status" value="1"/>
</dbReference>
<keyword evidence="5" id="KW-0949">S-adenosyl-L-methionine</keyword>
<feature type="domain" description="Histidine kinase" evidence="9">
    <location>
        <begin position="1047"/>
        <end position="1270"/>
    </location>
</feature>
<dbReference type="InterPro" id="IPR013656">
    <property type="entry name" value="PAS_4"/>
</dbReference>
<dbReference type="InterPro" id="IPR013767">
    <property type="entry name" value="PAS_fold"/>
</dbReference>
<dbReference type="SMART" id="SM00086">
    <property type="entry name" value="PAC"/>
    <property type="match status" value="1"/>
</dbReference>
<feature type="active site" evidence="7">
    <location>
        <position position="43"/>
    </location>
</feature>
<evidence type="ECO:0000256" key="2">
    <source>
        <dbReference type="ARBA" id="ARBA00012534"/>
    </source>
</evidence>
<dbReference type="GO" id="GO:0005737">
    <property type="term" value="C:cytoplasm"/>
    <property type="evidence" value="ECO:0007669"/>
    <property type="project" value="InterPro"/>
</dbReference>
<reference evidence="14 16" key="1">
    <citation type="submission" date="2020-06" db="EMBL/GenBank/DDBJ databases">
        <title>Anoxygenic phototrophic Chloroflexota member uses a Type I reaction center.</title>
        <authorList>
            <person name="Tsuji J.M."/>
            <person name="Shaw N.A."/>
            <person name="Nagashima S."/>
            <person name="Venkiteswaran J."/>
            <person name="Schiff S.L."/>
            <person name="Hanada S."/>
            <person name="Tank M."/>
            <person name="Neufeld J.D."/>
        </authorList>
    </citation>
    <scope>NUCLEOTIDE SEQUENCE [LARGE SCALE GENOMIC DNA]</scope>
    <source>
        <strain evidence="14">L227-S17</strain>
    </source>
</reference>
<dbReference type="GO" id="GO:0008984">
    <property type="term" value="F:protein-glutamate methylesterase activity"/>
    <property type="evidence" value="ECO:0007669"/>
    <property type="project" value="InterPro"/>
</dbReference>
<feature type="active site" evidence="7">
    <location>
        <position position="134"/>
    </location>
</feature>
<dbReference type="PROSITE" id="PS50123">
    <property type="entry name" value="CHER"/>
    <property type="match status" value="1"/>
</dbReference>
<dbReference type="InterPro" id="IPR036890">
    <property type="entry name" value="HATPase_C_sf"/>
</dbReference>
<dbReference type="GO" id="GO:0016301">
    <property type="term" value="F:kinase activity"/>
    <property type="evidence" value="ECO:0007669"/>
    <property type="project" value="UniProtKB-KW"/>
</dbReference>
<dbReference type="GO" id="GO:0032259">
    <property type="term" value="P:methylation"/>
    <property type="evidence" value="ECO:0007669"/>
    <property type="project" value="UniProtKB-KW"/>
</dbReference>
<gene>
    <name evidence="14" type="ORF">HXX08_01445</name>
    <name evidence="15" type="ORF">OZ401_002210</name>
</gene>
<dbReference type="SUPFAM" id="SSF53335">
    <property type="entry name" value="S-adenosyl-L-methionine-dependent methyltransferases"/>
    <property type="match status" value="1"/>
</dbReference>
<keyword evidence="7" id="KW-0378">Hydrolase</keyword>
<dbReference type="GO" id="GO:0006355">
    <property type="term" value="P:regulation of DNA-templated transcription"/>
    <property type="evidence" value="ECO:0007669"/>
    <property type="project" value="InterPro"/>
</dbReference>